<accession>A0A2H3SQG1</accession>
<dbReference type="Proteomes" id="UP000219369">
    <property type="component" value="Unassembled WGS sequence"/>
</dbReference>
<sequence length="78" mass="9032">MEEQAIGTALRLGEESQVVLVRYITAKTVEHVWKQLVLLLFSLTVSRPMLYFAEEENYTWWVDERIVGNIVVAAACFR</sequence>
<organism evidence="1 2">
    <name type="scientific">Fusarium oxysporum</name>
    <name type="common">Fusarium vascular wilt</name>
    <dbReference type="NCBI Taxonomy" id="5507"/>
    <lineage>
        <taxon>Eukaryota</taxon>
        <taxon>Fungi</taxon>
        <taxon>Dikarya</taxon>
        <taxon>Ascomycota</taxon>
        <taxon>Pezizomycotina</taxon>
        <taxon>Sordariomycetes</taxon>
        <taxon>Hypocreomycetidae</taxon>
        <taxon>Hypocreales</taxon>
        <taxon>Nectriaceae</taxon>
        <taxon>Fusarium</taxon>
        <taxon>Fusarium oxysporum species complex</taxon>
    </lineage>
</organism>
<proteinExistence type="predicted"/>
<dbReference type="EMBL" id="FMJY01000002">
    <property type="protein sequence ID" value="SCO78706.1"/>
    <property type="molecule type" value="Genomic_DNA"/>
</dbReference>
<evidence type="ECO:0000313" key="2">
    <source>
        <dbReference type="Proteomes" id="UP000219369"/>
    </source>
</evidence>
<reference evidence="2" key="1">
    <citation type="submission" date="2016-09" db="EMBL/GenBank/DDBJ databases">
        <authorList>
            <person name="Guldener U."/>
        </authorList>
    </citation>
    <scope>NUCLEOTIDE SEQUENCE [LARGE SCALE GENOMIC DNA]</scope>
    <source>
        <strain evidence="2">V64-1</strain>
    </source>
</reference>
<protein>
    <submittedName>
        <fullName evidence="1">Uncharacterized protein</fullName>
    </submittedName>
</protein>
<dbReference type="AlphaFoldDB" id="A0A2H3SQG1"/>
<name>A0A2H3SQG1_FUSOX</name>
<evidence type="ECO:0000313" key="1">
    <source>
        <dbReference type="EMBL" id="SCO78706.1"/>
    </source>
</evidence>
<gene>
    <name evidence="1" type="ORF">FRV6_02919</name>
</gene>